<dbReference type="Proteomes" id="UP000304912">
    <property type="component" value="Chromosome"/>
</dbReference>
<proteinExistence type="predicted"/>
<dbReference type="Pfam" id="PF13975">
    <property type="entry name" value="gag-asp_proteas"/>
    <property type="match status" value="1"/>
</dbReference>
<dbReference type="KEGG" id="salk:FBQ74_06465"/>
<dbReference type="RefSeq" id="WP_139755898.1">
    <property type="nucleotide sequence ID" value="NZ_CP039852.1"/>
</dbReference>
<evidence type="ECO:0000313" key="3">
    <source>
        <dbReference type="Proteomes" id="UP000304912"/>
    </source>
</evidence>
<accession>A0A5B7YC22</accession>
<dbReference type="InterPro" id="IPR021109">
    <property type="entry name" value="Peptidase_aspartic_dom_sf"/>
</dbReference>
<keyword evidence="1" id="KW-0812">Transmembrane</keyword>
<protein>
    <recommendedName>
        <fullName evidence="4">Peptidase A2 domain-containing protein</fullName>
    </recommendedName>
</protein>
<gene>
    <name evidence="2" type="ORF">FBQ74_06465</name>
</gene>
<dbReference type="InterPro" id="IPR034122">
    <property type="entry name" value="Retropepsin-like_bacterial"/>
</dbReference>
<reference evidence="2 3" key="1">
    <citation type="submission" date="2019-04" db="EMBL/GenBank/DDBJ databases">
        <title>Salinimonas iocasae sp. nov., a halophilic bacterium isolated from the outer tube casing of tubeworms in Okinawa Trough.</title>
        <authorList>
            <person name="Zhang H."/>
            <person name="Wang H."/>
            <person name="Li C."/>
        </authorList>
    </citation>
    <scope>NUCLEOTIDE SEQUENCE [LARGE SCALE GENOMIC DNA]</scope>
    <source>
        <strain evidence="2 3">KX18D6</strain>
    </source>
</reference>
<organism evidence="2 3">
    <name type="scientific">Salinimonas iocasae</name>
    <dbReference type="NCBI Taxonomy" id="2572577"/>
    <lineage>
        <taxon>Bacteria</taxon>
        <taxon>Pseudomonadati</taxon>
        <taxon>Pseudomonadota</taxon>
        <taxon>Gammaproteobacteria</taxon>
        <taxon>Alteromonadales</taxon>
        <taxon>Alteromonadaceae</taxon>
        <taxon>Alteromonas/Salinimonas group</taxon>
        <taxon>Salinimonas</taxon>
    </lineage>
</organism>
<feature type="transmembrane region" description="Helical" evidence="1">
    <location>
        <begin position="6"/>
        <end position="27"/>
    </location>
</feature>
<dbReference type="AlphaFoldDB" id="A0A5B7YC22"/>
<dbReference type="OrthoDB" id="5697241at2"/>
<sequence length="369" mass="40474">MSKWRWVIISLLIVSVSGNVFLLYTLADLKKADSENLQTPLSSLPAAQPAKGDSTSIGAKAETTANRPATMKVFISQLLAQADYEQARYHLQNALKQQPRDAELLLLEAELLKRTAPLSDVALHYFDMLDMSLAHAVQQKVSVLLHELVNDAIDHLSQTESWTALAVFTEPLFQYAPGNRQFTVALATAYAEQQKLGLMEATLAALPPDDPAHNEFASKYYSEPEPEQALTEPGSLPFDESAPRIALLPRGNHYLVPLSVNGNALSLLLDTGASQSALSADVFNRIRNNMSYQFLGNFTISTASGLSQAALIEVESVSLDIFHLKNVKMFVLPDAAKPNADGLLGMNILGQFTFFIDQRSNALHLQKDH</sequence>
<dbReference type="Gene3D" id="2.40.70.10">
    <property type="entry name" value="Acid Proteases"/>
    <property type="match status" value="1"/>
</dbReference>
<dbReference type="EMBL" id="CP039852">
    <property type="protein sequence ID" value="QCZ93151.1"/>
    <property type="molecule type" value="Genomic_DNA"/>
</dbReference>
<dbReference type="SUPFAM" id="SSF50630">
    <property type="entry name" value="Acid proteases"/>
    <property type="match status" value="1"/>
</dbReference>
<keyword evidence="1" id="KW-0472">Membrane</keyword>
<keyword evidence="3" id="KW-1185">Reference proteome</keyword>
<dbReference type="CDD" id="cd05483">
    <property type="entry name" value="retropepsin_like_bacteria"/>
    <property type="match status" value="1"/>
</dbReference>
<name>A0A5B7YC22_9ALTE</name>
<evidence type="ECO:0000313" key="2">
    <source>
        <dbReference type="EMBL" id="QCZ93151.1"/>
    </source>
</evidence>
<keyword evidence="1" id="KW-1133">Transmembrane helix</keyword>
<evidence type="ECO:0000256" key="1">
    <source>
        <dbReference type="SAM" id="Phobius"/>
    </source>
</evidence>
<evidence type="ECO:0008006" key="4">
    <source>
        <dbReference type="Google" id="ProtNLM"/>
    </source>
</evidence>